<dbReference type="Gene3D" id="3.40.30.10">
    <property type="entry name" value="Glutaredoxin"/>
    <property type="match status" value="1"/>
</dbReference>
<dbReference type="InterPro" id="IPR052565">
    <property type="entry name" value="Glutaredoxin-like_YDR286C"/>
</dbReference>
<dbReference type="Proteomes" id="UP001165122">
    <property type="component" value="Unassembled WGS sequence"/>
</dbReference>
<dbReference type="Pfam" id="PF05768">
    <property type="entry name" value="Glrx-like"/>
    <property type="match status" value="1"/>
</dbReference>
<evidence type="ECO:0000256" key="1">
    <source>
        <dbReference type="RuleBase" id="RU363082"/>
    </source>
</evidence>
<accession>A0A9W6ZVL5</accession>
<reference evidence="4" key="1">
    <citation type="journal article" date="2023" name="Commun. Biol.">
        <title>Genome analysis of Parmales, the sister group of diatoms, reveals the evolutionary specialization of diatoms from phago-mixotrophs to photoautotrophs.</title>
        <authorList>
            <person name="Ban H."/>
            <person name="Sato S."/>
            <person name="Yoshikawa S."/>
            <person name="Yamada K."/>
            <person name="Nakamura Y."/>
            <person name="Ichinomiya M."/>
            <person name="Sato N."/>
            <person name="Blanc-Mathieu R."/>
            <person name="Endo H."/>
            <person name="Kuwata A."/>
            <person name="Ogata H."/>
        </authorList>
    </citation>
    <scope>NUCLEOTIDE SEQUENCE [LARGE SCALE GENOMIC DNA]</scope>
    <source>
        <strain evidence="4">NIES 3700</strain>
    </source>
</reference>
<dbReference type="PANTHER" id="PTHR33558:SF1">
    <property type="entry name" value="GLUTAREDOXIN-LIKE PROTEIN C5ORF63 HOMOLOG"/>
    <property type="match status" value="1"/>
</dbReference>
<comment type="similarity">
    <text evidence="1">Belongs to the glutaredoxin family.</text>
</comment>
<dbReference type="EMBL" id="BRXW01000457">
    <property type="protein sequence ID" value="GMH56725.1"/>
    <property type="molecule type" value="Genomic_DNA"/>
</dbReference>
<dbReference type="InterPro" id="IPR008554">
    <property type="entry name" value="Glutaredoxin-like"/>
</dbReference>
<keyword evidence="4" id="KW-1185">Reference proteome</keyword>
<dbReference type="AlphaFoldDB" id="A0A9W6ZVL5"/>
<evidence type="ECO:0000313" key="4">
    <source>
        <dbReference type="Proteomes" id="UP001165122"/>
    </source>
</evidence>
<dbReference type="PANTHER" id="PTHR33558">
    <property type="entry name" value="GLUTAREDOXIN-LIKE PROTEIN C5ORF63 HOMOLOG"/>
    <property type="match status" value="1"/>
</dbReference>
<evidence type="ECO:0000256" key="2">
    <source>
        <dbReference type="SAM" id="SignalP"/>
    </source>
</evidence>
<comment type="caution">
    <text evidence="3">The sequence shown here is derived from an EMBL/GenBank/DDBJ whole genome shotgun (WGS) entry which is preliminary data.</text>
</comment>
<keyword evidence="2" id="KW-0732">Signal</keyword>
<dbReference type="SUPFAM" id="SSF52833">
    <property type="entry name" value="Thioredoxin-like"/>
    <property type="match status" value="1"/>
</dbReference>
<sequence>MIRRAMLLAGVLRATSSFTLSAAHRSALLTKRMMSVTGSIWDGGEGGSGAKLVLYTKFGCTLCDKVVDELRSVKEENGLDFALDAMDITDDFELFERYKYDIPIVHYGEEYWFKHRSPGTDVLLSALGEGGGWDGPIGEQPDAGKMEK</sequence>
<organism evidence="3 4">
    <name type="scientific">Triparma laevis f. longispina</name>
    <dbReference type="NCBI Taxonomy" id="1714387"/>
    <lineage>
        <taxon>Eukaryota</taxon>
        <taxon>Sar</taxon>
        <taxon>Stramenopiles</taxon>
        <taxon>Ochrophyta</taxon>
        <taxon>Bolidophyceae</taxon>
        <taxon>Parmales</taxon>
        <taxon>Triparmaceae</taxon>
        <taxon>Triparma</taxon>
    </lineage>
</organism>
<protein>
    <recommendedName>
        <fullName evidence="1">Glutaredoxin-like protein</fullName>
    </recommendedName>
</protein>
<keyword evidence="1" id="KW-0813">Transport</keyword>
<feature type="signal peptide" evidence="2">
    <location>
        <begin position="1"/>
        <end position="17"/>
    </location>
</feature>
<dbReference type="InterPro" id="IPR036249">
    <property type="entry name" value="Thioredoxin-like_sf"/>
</dbReference>
<gene>
    <name evidence="3" type="ORF">TrLO_g4283</name>
</gene>
<dbReference type="OrthoDB" id="429967at2759"/>
<feature type="chain" id="PRO_5040819424" description="Glutaredoxin-like protein" evidence="2">
    <location>
        <begin position="18"/>
        <end position="148"/>
    </location>
</feature>
<evidence type="ECO:0000313" key="3">
    <source>
        <dbReference type="EMBL" id="GMH56725.1"/>
    </source>
</evidence>
<proteinExistence type="inferred from homology"/>
<keyword evidence="1" id="KW-0249">Electron transport</keyword>
<name>A0A9W6ZVL5_9STRA</name>